<keyword evidence="3" id="KW-1185">Reference proteome</keyword>
<dbReference type="InterPro" id="IPR036390">
    <property type="entry name" value="WH_DNA-bd_sf"/>
</dbReference>
<evidence type="ECO:0000259" key="1">
    <source>
        <dbReference type="PROSITE" id="PS50995"/>
    </source>
</evidence>
<dbReference type="SUPFAM" id="SSF46785">
    <property type="entry name" value="Winged helix' DNA-binding domain"/>
    <property type="match status" value="1"/>
</dbReference>
<dbReference type="Gene3D" id="1.10.10.10">
    <property type="entry name" value="Winged helix-like DNA-binding domain superfamily/Winged helix DNA-binding domain"/>
    <property type="match status" value="1"/>
</dbReference>
<protein>
    <submittedName>
        <fullName evidence="2">Homoprotocatechuate degradation operon regulator, HpaR</fullName>
    </submittedName>
</protein>
<evidence type="ECO:0000313" key="2">
    <source>
        <dbReference type="EMBL" id="CDZ77759.1"/>
    </source>
</evidence>
<dbReference type="PROSITE" id="PS50995">
    <property type="entry name" value="HTH_MARR_2"/>
    <property type="match status" value="1"/>
</dbReference>
<dbReference type="eggNOG" id="COG1846">
    <property type="taxonomic scope" value="Bacteria"/>
</dbReference>
<gene>
    <name evidence="2" type="ORF">BN59_02049</name>
</gene>
<evidence type="ECO:0000313" key="3">
    <source>
        <dbReference type="Proteomes" id="UP000044071"/>
    </source>
</evidence>
<reference evidence="2 3" key="1">
    <citation type="submission" date="2014-06" db="EMBL/GenBank/DDBJ databases">
        <authorList>
            <person name="Urmite Genomes Urmite Genomes"/>
        </authorList>
    </citation>
    <scope>NUCLEOTIDE SEQUENCE [LARGE SCALE GENOMIC DNA]</scope>
</reference>
<dbReference type="Proteomes" id="UP000044071">
    <property type="component" value="Unassembled WGS sequence"/>
</dbReference>
<dbReference type="InterPro" id="IPR036388">
    <property type="entry name" value="WH-like_DNA-bd_sf"/>
</dbReference>
<dbReference type="InterPro" id="IPR000835">
    <property type="entry name" value="HTH_MarR-typ"/>
</dbReference>
<dbReference type="RefSeq" id="WP_176695291.1">
    <property type="nucleotide sequence ID" value="NZ_CCVW01000002.1"/>
</dbReference>
<organism evidence="2 3">
    <name type="scientific">Legionella massiliensis</name>
    <dbReference type="NCBI Taxonomy" id="1034943"/>
    <lineage>
        <taxon>Bacteria</taxon>
        <taxon>Pseudomonadati</taxon>
        <taxon>Pseudomonadota</taxon>
        <taxon>Gammaproteobacteria</taxon>
        <taxon>Legionellales</taxon>
        <taxon>Legionellaceae</taxon>
        <taxon>Legionella</taxon>
    </lineage>
</organism>
<dbReference type="AlphaFoldDB" id="A0A078L146"/>
<feature type="domain" description="HTH marR-type" evidence="1">
    <location>
        <begin position="7"/>
        <end position="145"/>
    </location>
</feature>
<name>A0A078L146_9GAMM</name>
<proteinExistence type="predicted"/>
<sequence length="145" mass="16829">MSTKDDKNDLLSNLKGLLQEKLWKLEERLEQEKIKSPYKHFTEAQSRVLATLRGESLSISEVARRLRISRQAVHKVVSQLIKEEILALEAAPDNDRDKIIIFTEKGVLLKKTAKNALKIIDLEVKEKLGESDYVFLKEILSKEWW</sequence>
<accession>A0A078L146</accession>
<dbReference type="EMBL" id="CCSB01000002">
    <property type="protein sequence ID" value="CDZ77759.1"/>
    <property type="molecule type" value="Genomic_DNA"/>
</dbReference>
<dbReference type="Pfam" id="PF12802">
    <property type="entry name" value="MarR_2"/>
    <property type="match status" value="1"/>
</dbReference>
<dbReference type="STRING" id="1034943.BN59_02049"/>
<dbReference type="GO" id="GO:0003700">
    <property type="term" value="F:DNA-binding transcription factor activity"/>
    <property type="evidence" value="ECO:0007669"/>
    <property type="project" value="InterPro"/>
</dbReference>